<evidence type="ECO:0008006" key="13">
    <source>
        <dbReference type="Google" id="ProtNLM"/>
    </source>
</evidence>
<dbReference type="KEGG" id="trg:TRUGW13939_00428"/>
<dbReference type="RefSeq" id="XP_035339529.1">
    <property type="nucleotide sequence ID" value="XM_035483636.1"/>
</dbReference>
<evidence type="ECO:0000256" key="5">
    <source>
        <dbReference type="ARBA" id="ARBA00023163"/>
    </source>
</evidence>
<evidence type="ECO:0000313" key="11">
    <source>
        <dbReference type="EMBL" id="QKX53350.1"/>
    </source>
</evidence>
<feature type="domain" description="Zn(2)-C6 fungal-type" evidence="8">
    <location>
        <begin position="560"/>
        <end position="589"/>
    </location>
</feature>
<evidence type="ECO:0000256" key="4">
    <source>
        <dbReference type="ARBA" id="ARBA00023125"/>
    </source>
</evidence>
<dbReference type="SUPFAM" id="SSF51395">
    <property type="entry name" value="FMN-linked oxidoreductases"/>
    <property type="match status" value="1"/>
</dbReference>
<dbReference type="PROSITE" id="PS51349">
    <property type="entry name" value="FMN_HYDROXY_ACID_DH_2"/>
    <property type="match status" value="1"/>
</dbReference>
<proteinExistence type="predicted"/>
<evidence type="ECO:0000259" key="8">
    <source>
        <dbReference type="PROSITE" id="PS50048"/>
    </source>
</evidence>
<feature type="region of interest" description="Disordered" evidence="7">
    <location>
        <begin position="296"/>
        <end position="323"/>
    </location>
</feature>
<evidence type="ECO:0000256" key="3">
    <source>
        <dbReference type="ARBA" id="ARBA00023015"/>
    </source>
</evidence>
<dbReference type="SUPFAM" id="SSF55856">
    <property type="entry name" value="Cytochrome b5-like heme/steroid binding domain"/>
    <property type="match status" value="1"/>
</dbReference>
<dbReference type="SUPFAM" id="SSF57701">
    <property type="entry name" value="Zn2/Cys6 DNA-binding domain"/>
    <property type="match status" value="1"/>
</dbReference>
<dbReference type="InterPro" id="IPR037396">
    <property type="entry name" value="FMN_HAD"/>
</dbReference>
<name>A0A7H8QHI4_TALRU</name>
<sequence>MKMELSWAEIAQHDSRKSCWIVIDSKVYDITSFIAQHPGGAAVLLKQAGSDATEEFNAVHSPAYLEDLPAKCSIGFLKPETRNLLKKGKKEASTSTTPGKEPAVPHISTCVAVSDFEAHAKAVLSNKSWIYASSSANSGLSMKGNIDDWSLVTFRPRVLRRVGQFDTQTSILGHKTQFPFYASPMGTMGTVNTGAEPQFVRGAVRKGVHAVISTGSTKTNEQIMQSLVDEQQLLDNRSPSRLFFQLYINVDRQKVIDLLRRVKKAGYKGLWITVDTPILGKRLADRRLQAEEVLEAGLEEEKNREGPENSFAPASGGRPVPGALSPNTTWDDLVWIREEWDGPIVLKGIQCAEDAKLAVEHGCQGILLSNHGGRQLHSAPSALTTLLEIRTYYPEVLGKIEIFVDGGVRDGSDVLKALCLGATGVGIGRPLLYALAAYGSDGVERCIDRIVLSDELSIAMGLLGITSLDQVRPEMVNASRILNTIWRPTSGFKIWKNLVSAVCILDATPVIAAKSILSVTQPGIPKLGPLHVLIADDTLRRHTKIHLKPDEAVAHRVTRACDRCRAQKSKCDGVSPCGICVRKGLKCSFKKGDELKNNERAQKSPPVENYTINRRDSSEPARKRTRHHAWVQADQVLSDQSLVPQVVPLHSASSCSGLHTTSESEIRAVLQQREFQLQEDAVKSAEQDHLSQPTSQLGDLFVPSAEDEYLFPSDEVLIDSWARTLDVDHYVCLYFVHFHPFWPFILKSAFVPRKEPRILVLAIVMFGLWVTGEDHLRKLAWTIHGHLHVMLKRQMSRWSIWPRRRDAFSNTQGLEDSSTNNTRWPLATYQSILLFTIFAMTAHDPEEAYEYVSNDSIEENTNNVDILERIRPIFAHLVRTCRTQGAFYFPAMIAQGSPEDPYLFAWTNLEELKYFALSLYKASSLFTSLTDNRGDDNNNNDDEEHDERTSTRILVSDLEFPVPDNGYLWSAPGAREFFRRRELQLRDPATVERSQYIRDSGPWISDIVGGKAKVSLAHRRKAWMSLGPFLGYIAGVDIA</sequence>
<dbReference type="InterPro" id="IPR036400">
    <property type="entry name" value="Cyt_B5-like_heme/steroid_sf"/>
</dbReference>
<dbReference type="GO" id="GO:0003677">
    <property type="term" value="F:DNA binding"/>
    <property type="evidence" value="ECO:0007669"/>
    <property type="project" value="UniProtKB-KW"/>
</dbReference>
<dbReference type="InterPro" id="IPR036864">
    <property type="entry name" value="Zn2-C6_fun-type_DNA-bd_sf"/>
</dbReference>
<evidence type="ECO:0000259" key="9">
    <source>
        <dbReference type="PROSITE" id="PS50255"/>
    </source>
</evidence>
<feature type="domain" description="Cytochrome b5 heme-binding" evidence="9">
    <location>
        <begin position="2"/>
        <end position="78"/>
    </location>
</feature>
<dbReference type="CDD" id="cd00067">
    <property type="entry name" value="GAL4"/>
    <property type="match status" value="1"/>
</dbReference>
<feature type="region of interest" description="Disordered" evidence="7">
    <location>
        <begin position="598"/>
        <end position="627"/>
    </location>
</feature>
<keyword evidence="2" id="KW-0560">Oxidoreductase</keyword>
<dbReference type="Pfam" id="PF01070">
    <property type="entry name" value="FMN_dh"/>
    <property type="match status" value="1"/>
</dbReference>
<feature type="domain" description="FMN hydroxy acid dehydrogenase" evidence="10">
    <location>
        <begin position="105"/>
        <end position="481"/>
    </location>
</feature>
<dbReference type="Pfam" id="PF00172">
    <property type="entry name" value="Zn_clus"/>
    <property type="match status" value="1"/>
</dbReference>
<dbReference type="GO" id="GO:0000981">
    <property type="term" value="F:DNA-binding transcription factor activity, RNA polymerase II-specific"/>
    <property type="evidence" value="ECO:0007669"/>
    <property type="project" value="InterPro"/>
</dbReference>
<dbReference type="SMART" id="SM00066">
    <property type="entry name" value="GAL4"/>
    <property type="match status" value="1"/>
</dbReference>
<dbReference type="Gene3D" id="4.10.240.10">
    <property type="entry name" value="Zn(2)-C6 fungal-type DNA-binding domain"/>
    <property type="match status" value="1"/>
</dbReference>
<keyword evidence="6" id="KW-0539">Nucleus</keyword>
<dbReference type="GeneID" id="55987941"/>
<evidence type="ECO:0000256" key="6">
    <source>
        <dbReference type="ARBA" id="ARBA00023242"/>
    </source>
</evidence>
<evidence type="ECO:0000256" key="1">
    <source>
        <dbReference type="ARBA" id="ARBA00001917"/>
    </source>
</evidence>
<dbReference type="InterPro" id="IPR001138">
    <property type="entry name" value="Zn2Cys6_DnaBD"/>
</dbReference>
<dbReference type="PROSITE" id="PS00557">
    <property type="entry name" value="FMN_HYDROXY_ACID_DH_1"/>
    <property type="match status" value="1"/>
</dbReference>
<dbReference type="InterPro" id="IPR008259">
    <property type="entry name" value="FMN_hydac_DH_AS"/>
</dbReference>
<dbReference type="GO" id="GO:0016491">
    <property type="term" value="F:oxidoreductase activity"/>
    <property type="evidence" value="ECO:0007669"/>
    <property type="project" value="UniProtKB-KW"/>
</dbReference>
<reference evidence="12" key="1">
    <citation type="submission" date="2020-06" db="EMBL/GenBank/DDBJ databases">
        <title>A chromosome-scale genome assembly of Talaromyces rugulosus W13939.</title>
        <authorList>
            <person name="Wang B."/>
            <person name="Guo L."/>
            <person name="Ye K."/>
            <person name="Wang L."/>
        </authorList>
    </citation>
    <scope>NUCLEOTIDE SEQUENCE [LARGE SCALE GENOMIC DNA]</scope>
    <source>
        <strain evidence="12">W13939</strain>
    </source>
</reference>
<organism evidence="11 12">
    <name type="scientific">Talaromyces rugulosus</name>
    <name type="common">Penicillium rugulosum</name>
    <dbReference type="NCBI Taxonomy" id="121627"/>
    <lineage>
        <taxon>Eukaryota</taxon>
        <taxon>Fungi</taxon>
        <taxon>Dikarya</taxon>
        <taxon>Ascomycota</taxon>
        <taxon>Pezizomycotina</taxon>
        <taxon>Eurotiomycetes</taxon>
        <taxon>Eurotiomycetidae</taxon>
        <taxon>Eurotiales</taxon>
        <taxon>Trichocomaceae</taxon>
        <taxon>Talaromyces</taxon>
        <taxon>Talaromyces sect. Islandici</taxon>
    </lineage>
</organism>
<dbReference type="PROSITE" id="PS00463">
    <property type="entry name" value="ZN2_CY6_FUNGAL_1"/>
    <property type="match status" value="1"/>
</dbReference>
<dbReference type="InterPro" id="IPR013785">
    <property type="entry name" value="Aldolase_TIM"/>
</dbReference>
<evidence type="ECO:0000256" key="2">
    <source>
        <dbReference type="ARBA" id="ARBA00023002"/>
    </source>
</evidence>
<dbReference type="InterPro" id="IPR000262">
    <property type="entry name" value="FMN-dep_DH"/>
</dbReference>
<dbReference type="Proteomes" id="UP000509510">
    <property type="component" value="Chromosome I"/>
</dbReference>
<evidence type="ECO:0000256" key="7">
    <source>
        <dbReference type="SAM" id="MobiDB-lite"/>
    </source>
</evidence>
<keyword evidence="5" id="KW-0804">Transcription</keyword>
<evidence type="ECO:0000259" key="10">
    <source>
        <dbReference type="PROSITE" id="PS51349"/>
    </source>
</evidence>
<keyword evidence="3" id="KW-0805">Transcription regulation</keyword>
<dbReference type="GO" id="GO:0008270">
    <property type="term" value="F:zinc ion binding"/>
    <property type="evidence" value="ECO:0007669"/>
    <property type="project" value="InterPro"/>
</dbReference>
<evidence type="ECO:0000313" key="12">
    <source>
        <dbReference type="Proteomes" id="UP000509510"/>
    </source>
</evidence>
<comment type="cofactor">
    <cofactor evidence="1">
        <name>FMN</name>
        <dbReference type="ChEBI" id="CHEBI:58210"/>
    </cofactor>
</comment>
<dbReference type="PRINTS" id="PR00363">
    <property type="entry name" value="CYTOCHROMEB5"/>
</dbReference>
<keyword evidence="12" id="KW-1185">Reference proteome</keyword>
<feature type="compositionally biased region" description="Basic and acidic residues" evidence="7">
    <location>
        <begin position="613"/>
        <end position="622"/>
    </location>
</feature>
<dbReference type="Gene3D" id="3.20.20.70">
    <property type="entry name" value="Aldolase class I"/>
    <property type="match status" value="1"/>
</dbReference>
<dbReference type="SMART" id="SM01117">
    <property type="entry name" value="Cyt-b5"/>
    <property type="match status" value="1"/>
</dbReference>
<protein>
    <recommendedName>
        <fullName evidence="13">Zn(2)-C6 fungal-type domain-containing protein</fullName>
    </recommendedName>
</protein>
<dbReference type="InterPro" id="IPR001199">
    <property type="entry name" value="Cyt_B5-like_heme/steroid-bd"/>
</dbReference>
<accession>A0A7H8QHI4</accession>
<dbReference type="Pfam" id="PF00173">
    <property type="entry name" value="Cyt-b5"/>
    <property type="match status" value="1"/>
</dbReference>
<dbReference type="OrthoDB" id="1925334at2759"/>
<dbReference type="PROSITE" id="PS50048">
    <property type="entry name" value="ZN2_CY6_FUNGAL_2"/>
    <property type="match status" value="1"/>
</dbReference>
<keyword evidence="4" id="KW-0238">DNA-binding</keyword>
<gene>
    <name evidence="11" type="ORF">TRUGW13939_00428</name>
</gene>
<dbReference type="PANTHER" id="PTHR10578">
    <property type="entry name" value="S -2-HYDROXY-ACID OXIDASE-RELATED"/>
    <property type="match status" value="1"/>
</dbReference>
<dbReference type="AlphaFoldDB" id="A0A7H8QHI4"/>
<dbReference type="Gene3D" id="3.10.120.10">
    <property type="entry name" value="Cytochrome b5-like heme/steroid binding domain"/>
    <property type="match status" value="1"/>
</dbReference>
<dbReference type="PROSITE" id="PS50255">
    <property type="entry name" value="CYTOCHROME_B5_2"/>
    <property type="match status" value="1"/>
</dbReference>
<dbReference type="EMBL" id="CP055898">
    <property type="protein sequence ID" value="QKX53350.1"/>
    <property type="molecule type" value="Genomic_DNA"/>
</dbReference>
<dbReference type="PANTHER" id="PTHR10578:SF104">
    <property type="entry name" value="CYTOCHROME B2, MITOCHONDRIAL-RELATED"/>
    <property type="match status" value="1"/>
</dbReference>